<gene>
    <name evidence="1" type="ORF">K7G82_00555</name>
</gene>
<dbReference type="Gene3D" id="2.60.120.10">
    <property type="entry name" value="Jelly Rolls"/>
    <property type="match status" value="1"/>
</dbReference>
<organism evidence="1 2">
    <name type="scientific">Sphingomonas colocasiae</name>
    <dbReference type="NCBI Taxonomy" id="1848973"/>
    <lineage>
        <taxon>Bacteria</taxon>
        <taxon>Pseudomonadati</taxon>
        <taxon>Pseudomonadota</taxon>
        <taxon>Alphaproteobacteria</taxon>
        <taxon>Sphingomonadales</taxon>
        <taxon>Sphingomonadaceae</taxon>
        <taxon>Sphingomonas</taxon>
    </lineage>
</organism>
<reference evidence="1 2" key="1">
    <citation type="submission" date="2021-08" db="EMBL/GenBank/DDBJ databases">
        <authorList>
            <person name="Tuo L."/>
        </authorList>
    </citation>
    <scope>NUCLEOTIDE SEQUENCE [LARGE SCALE GENOMIC DNA]</scope>
    <source>
        <strain evidence="1 2">JCM 31229</strain>
    </source>
</reference>
<dbReference type="RefSeq" id="WP_222987874.1">
    <property type="nucleotide sequence ID" value="NZ_JAINVV010000001.1"/>
</dbReference>
<evidence type="ECO:0000313" key="1">
    <source>
        <dbReference type="EMBL" id="MBY8820760.1"/>
    </source>
</evidence>
<sequence length="308" mass="33582">MSLVHDRAAAIAETADRIKAIGLDPFDNPPERIAEAAAALAALAARAELFPPRHYPSKTPGESGFSSFYRLTEDDDYRNAIYVSVCPGRFLNNHPHKHLHWTLIAGVAGVEHNVIFEREDDGSVPLRGRLRRTGAVAIGAGEVHHLRPDEYHTVAYDGTETAINIHAYGLGLDHPEASRRPGFLSPESEIYALGRPGPHRPWGVQSLSTADIAEALNDGRPIARLAIELDDPRSDDFDLIVTDREAARPPAGFAPTSPILLVGEEAATERAAELLARQGHPHLVRAPHDVFRAAFRAAPEGEDHVHRS</sequence>
<dbReference type="Proteomes" id="UP000706039">
    <property type="component" value="Unassembled WGS sequence"/>
</dbReference>
<accession>A0ABS7PHJ1</accession>
<name>A0ABS7PHJ1_9SPHN</name>
<dbReference type="InterPro" id="IPR011051">
    <property type="entry name" value="RmlC_Cupin_sf"/>
</dbReference>
<dbReference type="SUPFAM" id="SSF51182">
    <property type="entry name" value="RmlC-like cupins"/>
    <property type="match status" value="1"/>
</dbReference>
<comment type="caution">
    <text evidence="1">The sequence shown here is derived from an EMBL/GenBank/DDBJ whole genome shotgun (WGS) entry which is preliminary data.</text>
</comment>
<evidence type="ECO:0008006" key="3">
    <source>
        <dbReference type="Google" id="ProtNLM"/>
    </source>
</evidence>
<evidence type="ECO:0000313" key="2">
    <source>
        <dbReference type="Proteomes" id="UP000706039"/>
    </source>
</evidence>
<proteinExistence type="predicted"/>
<protein>
    <recommendedName>
        <fullName evidence="3">Cysteine dioxygenase</fullName>
    </recommendedName>
</protein>
<dbReference type="EMBL" id="JAINVV010000001">
    <property type="protein sequence ID" value="MBY8820760.1"/>
    <property type="molecule type" value="Genomic_DNA"/>
</dbReference>
<keyword evidence="2" id="KW-1185">Reference proteome</keyword>
<dbReference type="InterPro" id="IPR014710">
    <property type="entry name" value="RmlC-like_jellyroll"/>
</dbReference>